<proteinExistence type="predicted"/>
<dbReference type="Pfam" id="PF07686">
    <property type="entry name" value="V-set"/>
    <property type="match status" value="1"/>
</dbReference>
<reference evidence="2 3" key="1">
    <citation type="submission" date="2024-05" db="EMBL/GenBank/DDBJ databases">
        <title>Genome sequencing and assembly of Indian major carp, Cirrhinus mrigala (Hamilton, 1822).</title>
        <authorList>
            <person name="Mohindra V."/>
            <person name="Chowdhury L.M."/>
            <person name="Lal K."/>
            <person name="Jena J.K."/>
        </authorList>
    </citation>
    <scope>NUCLEOTIDE SEQUENCE [LARGE SCALE GENOMIC DNA]</scope>
    <source>
        <strain evidence="2">CM1030</strain>
        <tissue evidence="2">Blood</tissue>
    </source>
</reference>
<evidence type="ECO:0000313" key="3">
    <source>
        <dbReference type="Proteomes" id="UP001529510"/>
    </source>
</evidence>
<dbReference type="AlphaFoldDB" id="A0ABD0RJM8"/>
<keyword evidence="3" id="KW-1185">Reference proteome</keyword>
<feature type="non-terminal residue" evidence="2">
    <location>
        <position position="1"/>
    </location>
</feature>
<dbReference type="SMART" id="SM00409">
    <property type="entry name" value="IG"/>
    <property type="match status" value="1"/>
</dbReference>
<accession>A0ABD0RJM8</accession>
<organism evidence="2 3">
    <name type="scientific">Cirrhinus mrigala</name>
    <name type="common">Mrigala</name>
    <dbReference type="NCBI Taxonomy" id="683832"/>
    <lineage>
        <taxon>Eukaryota</taxon>
        <taxon>Metazoa</taxon>
        <taxon>Chordata</taxon>
        <taxon>Craniata</taxon>
        <taxon>Vertebrata</taxon>
        <taxon>Euteleostomi</taxon>
        <taxon>Actinopterygii</taxon>
        <taxon>Neopterygii</taxon>
        <taxon>Teleostei</taxon>
        <taxon>Ostariophysi</taxon>
        <taxon>Cypriniformes</taxon>
        <taxon>Cyprinidae</taxon>
        <taxon>Labeoninae</taxon>
        <taxon>Labeonini</taxon>
        <taxon>Cirrhinus</taxon>
    </lineage>
</organism>
<dbReference type="EMBL" id="JAMKFB020000003">
    <property type="protein sequence ID" value="KAL0198743.1"/>
    <property type="molecule type" value="Genomic_DNA"/>
</dbReference>
<gene>
    <name evidence="2" type="ORF">M9458_007283</name>
</gene>
<evidence type="ECO:0000313" key="2">
    <source>
        <dbReference type="EMBL" id="KAL0198743.1"/>
    </source>
</evidence>
<dbReference type="Gene3D" id="2.60.40.10">
    <property type="entry name" value="Immunoglobulins"/>
    <property type="match status" value="1"/>
</dbReference>
<sequence>VVGETDGVKTVSLSVTEGDPVTLCIDAEMQKNVLMLWRFGDKGILLAKIDTEIGEISLNNADDERFRDRLQVNQNGSLTIKNSRTEHAGLYELQIRGSEGSQQFLLSVN</sequence>
<dbReference type="PANTHER" id="PTHR21063">
    <property type="entry name" value="LFA-3"/>
    <property type="match status" value="1"/>
</dbReference>
<dbReference type="InterPro" id="IPR013106">
    <property type="entry name" value="Ig_V-set"/>
</dbReference>
<protein>
    <recommendedName>
        <fullName evidence="1">Immunoglobulin domain-containing protein</fullName>
    </recommendedName>
</protein>
<evidence type="ECO:0000259" key="1">
    <source>
        <dbReference type="SMART" id="SM00409"/>
    </source>
</evidence>
<comment type="caution">
    <text evidence="2">The sequence shown here is derived from an EMBL/GenBank/DDBJ whole genome shotgun (WGS) entry which is preliminary data.</text>
</comment>
<dbReference type="InterPro" id="IPR003599">
    <property type="entry name" value="Ig_sub"/>
</dbReference>
<dbReference type="PANTHER" id="PTHR21063:SF4">
    <property type="entry name" value="CD48 ANTIGEN-RELATED"/>
    <property type="match status" value="1"/>
</dbReference>
<dbReference type="SUPFAM" id="SSF48726">
    <property type="entry name" value="Immunoglobulin"/>
    <property type="match status" value="1"/>
</dbReference>
<dbReference type="InterPro" id="IPR036179">
    <property type="entry name" value="Ig-like_dom_sf"/>
</dbReference>
<feature type="non-terminal residue" evidence="2">
    <location>
        <position position="109"/>
    </location>
</feature>
<dbReference type="Proteomes" id="UP001529510">
    <property type="component" value="Unassembled WGS sequence"/>
</dbReference>
<name>A0ABD0RJM8_CIRMR</name>
<dbReference type="InterPro" id="IPR013783">
    <property type="entry name" value="Ig-like_fold"/>
</dbReference>
<feature type="domain" description="Immunoglobulin" evidence="1">
    <location>
        <begin position="10"/>
        <end position="109"/>
    </location>
</feature>